<protein>
    <submittedName>
        <fullName evidence="1">Uncharacterized protein</fullName>
    </submittedName>
</protein>
<organism evidence="1 2">
    <name type="scientific">Mya arenaria</name>
    <name type="common">Soft-shell clam</name>
    <dbReference type="NCBI Taxonomy" id="6604"/>
    <lineage>
        <taxon>Eukaryota</taxon>
        <taxon>Metazoa</taxon>
        <taxon>Spiralia</taxon>
        <taxon>Lophotrochozoa</taxon>
        <taxon>Mollusca</taxon>
        <taxon>Bivalvia</taxon>
        <taxon>Autobranchia</taxon>
        <taxon>Heteroconchia</taxon>
        <taxon>Euheterodonta</taxon>
        <taxon>Imparidentia</taxon>
        <taxon>Neoheterodontei</taxon>
        <taxon>Myida</taxon>
        <taxon>Myoidea</taxon>
        <taxon>Myidae</taxon>
        <taxon>Mya</taxon>
    </lineage>
</organism>
<reference evidence="1" key="1">
    <citation type="submission" date="2022-11" db="EMBL/GenBank/DDBJ databases">
        <title>Centuries of genome instability and evolution in soft-shell clam transmissible cancer (bioRxiv).</title>
        <authorList>
            <person name="Hart S.F.M."/>
            <person name="Yonemitsu M.A."/>
            <person name="Giersch R.M."/>
            <person name="Beal B.F."/>
            <person name="Arriagada G."/>
            <person name="Davis B.W."/>
            <person name="Ostrander E.A."/>
            <person name="Goff S.P."/>
            <person name="Metzger M.J."/>
        </authorList>
    </citation>
    <scope>NUCLEOTIDE SEQUENCE</scope>
    <source>
        <strain evidence="1">MELC-2E11</strain>
        <tissue evidence="1">Siphon/mantle</tissue>
    </source>
</reference>
<accession>A0ABY7FTB3</accession>
<evidence type="ECO:0000313" key="2">
    <source>
        <dbReference type="Proteomes" id="UP001164746"/>
    </source>
</evidence>
<sequence length="104" mass="11850">MQKEKMYTQPFFSSPSCSLPFHLMLNQIQDQTNVYLEGGSGENPVTWSCKGVECEGCFIWYHADCQNINSSMNDRLGKAPVILVSLNALLVKTEISLHLHYKFF</sequence>
<dbReference type="SUPFAM" id="SSF57903">
    <property type="entry name" value="FYVE/PHD zinc finger"/>
    <property type="match status" value="1"/>
</dbReference>
<dbReference type="InterPro" id="IPR011011">
    <property type="entry name" value="Znf_FYVE_PHD"/>
</dbReference>
<gene>
    <name evidence="1" type="ORF">MAR_011106</name>
</gene>
<proteinExistence type="predicted"/>
<name>A0ABY7FTB3_MYAAR</name>
<dbReference type="Proteomes" id="UP001164746">
    <property type="component" value="Chromosome 14"/>
</dbReference>
<keyword evidence="2" id="KW-1185">Reference proteome</keyword>
<evidence type="ECO:0000313" key="1">
    <source>
        <dbReference type="EMBL" id="WAR25402.1"/>
    </source>
</evidence>
<dbReference type="EMBL" id="CP111025">
    <property type="protein sequence ID" value="WAR25402.1"/>
    <property type="molecule type" value="Genomic_DNA"/>
</dbReference>